<organism evidence="2 3">
    <name type="scientific">Megasphaera intestinihominis</name>
    <dbReference type="NCBI Taxonomy" id="3133159"/>
    <lineage>
        <taxon>Bacteria</taxon>
        <taxon>Bacillati</taxon>
        <taxon>Bacillota</taxon>
        <taxon>Negativicutes</taxon>
        <taxon>Veillonellales</taxon>
        <taxon>Veillonellaceae</taxon>
        <taxon>Megasphaera</taxon>
    </lineage>
</organism>
<accession>A0ABV1CYW1</accession>
<evidence type="ECO:0000313" key="2">
    <source>
        <dbReference type="EMBL" id="MEQ2422039.1"/>
    </source>
</evidence>
<dbReference type="Pfam" id="PF12392">
    <property type="entry name" value="DUF3656"/>
    <property type="match status" value="1"/>
</dbReference>
<comment type="caution">
    <text evidence="2">The sequence shown here is derived from an EMBL/GenBank/DDBJ whole genome shotgun (WGS) entry which is preliminary data.</text>
</comment>
<dbReference type="EMBL" id="JBBMEU010000020">
    <property type="protein sequence ID" value="MEQ2422039.1"/>
    <property type="molecule type" value="Genomic_DNA"/>
</dbReference>
<dbReference type="RefSeq" id="WP_349173357.1">
    <property type="nucleotide sequence ID" value="NZ_JBBMEU010000020.1"/>
</dbReference>
<dbReference type="InterPro" id="IPR036822">
    <property type="entry name" value="CutC-like_dom_sf"/>
</dbReference>
<dbReference type="Proteomes" id="UP001433088">
    <property type="component" value="Unassembled WGS sequence"/>
</dbReference>
<evidence type="ECO:0000313" key="3">
    <source>
        <dbReference type="Proteomes" id="UP001433088"/>
    </source>
</evidence>
<dbReference type="InterPro" id="IPR051454">
    <property type="entry name" value="RNA/ubiquinone_mod_enzymes"/>
</dbReference>
<keyword evidence="3" id="KW-1185">Reference proteome</keyword>
<evidence type="ECO:0000259" key="1">
    <source>
        <dbReference type="Pfam" id="PF12392"/>
    </source>
</evidence>
<protein>
    <submittedName>
        <fullName evidence="2">DUF3656 domain-containing protein</fullName>
    </submittedName>
</protein>
<dbReference type="InterPro" id="IPR001539">
    <property type="entry name" value="Peptidase_U32"/>
</dbReference>
<dbReference type="InterPro" id="IPR020988">
    <property type="entry name" value="Pept_U32_collagenase"/>
</dbReference>
<gene>
    <name evidence="2" type="ORF">WMO23_04740</name>
</gene>
<proteinExistence type="predicted"/>
<sequence length="730" mass="79343">MAELLAPAGSLENVLTAIDAGADAVYFGGKGFNARKFAHNLDDAEIGQAVRTAHLFGVKVYVTVNILMADTELEALSAYLQLLDSFGVDGIIVQDLAVAALARKVAPNLPLHGSTQMTVADLDGVRFLEANGFTQAVLSRELSAQEIRFIASQSSIPIEVFIHGASCMAYSGQCLMSSFLGGRSGNRGACAQPCRQPYTLLCDGQPVMKHEAYVLSLKDLKSLDYIDDLLDAGVTSFKIEGRMKGDTYVRTVVSAYRRVIDAHYQSPQQRKAAHHEAAALLEGAFNRSYQADFLGDSVSRRTLTERNPSGRQTADDMAGGLTRKLSIYGHVDTEDQGNLRLTLWDENGHTASAVADFQPEPARQRPATADYVQGQLGRLGDTPFALASVTVWDETRMIPASVLNGLRRQAVQALTEAILADYPRPAAGKARQRQAPDRQPGDKEAMQLVVRCDSVDGVVAAADQGADVIIFGGESYHHHPFGTKAWQAAVQAAHEQGAALWAGTPRIVREENRLVVQNELERAITAGVDGIYAGAMAIFAMIADLNITVPVRADWSLNIFNSQAARAYASLGCTAITASVEATLRQLKEMVRQSGCPIEAVVQGRAEMMVTESCVISSFAGKGQKKGCPGVCNRGAYALRDRRDETFPVVTDQYCRNHILNSRDLDMAPYYKDLCRAGIAAIRIEGRGRTPQWIGQQVSRYRRLCDGTETMLLGREDQTVTRGHFFHGIL</sequence>
<dbReference type="PANTHER" id="PTHR30217">
    <property type="entry name" value="PEPTIDASE U32 FAMILY"/>
    <property type="match status" value="1"/>
</dbReference>
<dbReference type="Pfam" id="PF01136">
    <property type="entry name" value="Peptidase_U32"/>
    <property type="match status" value="2"/>
</dbReference>
<feature type="domain" description="Peptidase U32 collagenase" evidence="1">
    <location>
        <begin position="320"/>
        <end position="418"/>
    </location>
</feature>
<dbReference type="SUPFAM" id="SSF110395">
    <property type="entry name" value="CutC-like"/>
    <property type="match status" value="1"/>
</dbReference>
<name>A0ABV1CYW1_9FIRM</name>
<dbReference type="PANTHER" id="PTHR30217:SF10">
    <property type="entry name" value="23S RRNA 5-HYDROXYCYTIDINE C2501 SYNTHASE"/>
    <property type="match status" value="1"/>
</dbReference>
<reference evidence="2 3" key="1">
    <citation type="submission" date="2024-03" db="EMBL/GenBank/DDBJ databases">
        <title>Human intestinal bacterial collection.</title>
        <authorList>
            <person name="Pauvert C."/>
            <person name="Hitch T.C.A."/>
            <person name="Clavel T."/>
        </authorList>
    </citation>
    <scope>NUCLEOTIDE SEQUENCE [LARGE SCALE GENOMIC DNA]</scope>
    <source>
        <strain evidence="2 3">CLA-AA-H81</strain>
    </source>
</reference>